<proteinExistence type="predicted"/>
<evidence type="ECO:0000313" key="2">
    <source>
        <dbReference type="EMBL" id="MFC4657019.1"/>
    </source>
</evidence>
<dbReference type="Proteomes" id="UP001595962">
    <property type="component" value="Unassembled WGS sequence"/>
</dbReference>
<dbReference type="RefSeq" id="WP_377336645.1">
    <property type="nucleotide sequence ID" value="NZ_JBHSGB010000019.1"/>
</dbReference>
<comment type="caution">
    <text evidence="2">The sequence shown here is derived from an EMBL/GenBank/DDBJ whole genome shotgun (WGS) entry which is preliminary data.</text>
</comment>
<name>A0ABV9JRZ7_9GAMM</name>
<sequence>MGNANFELKYIETRWHDKSTLLEVNESLYSISIDEISNEIFEVQTTIYPKVVELNRSQFAISYTSQNVNIPPVIVLADGNTIPLKRIVNPESKKVWWIEHGAWDKKNKSWSTSTHKTAGKIIFKIGKQTLYLNINLVDASKEDLDKYLVDFKSGMWELILDENSYILGEAKQEEVGVVDESVLKIVDTALTHAKNILKKPKSELREVQIQKPYKEVKPVPRTFMELVTKGNARSLTSRGSEPNYNVPENGYVLYSLISMQRIVSQLCRVSRSKIERLKNNLQSLEERLFDLKDFKTINRDLVVKDYKKAVAEQDINAINAKIRRDLISVNGCELSQGYEWYIRITKKNKYGAYFCLFLLNNEWVPYGGCDFSSINLSEKYENLFLEYTDYRIFADISYQIVGNGNIAILSLNSLSVIEIIGNPGWLVRKQEKLEKMKQEAILLSKNGWKKYLTKQELDEQAKERSSIINRKEYFNKQHKNISYVATFLTPKEKQLRDIIKHLFSLGVKPLATFPNSMTFVQNPSYQAIHASYNKLKNQVGLTDEDVLMSLERIDNIGLVDITVLYERWCLLQLIKSFRQNFRFEPEISWKRKLLKILENKLFNEPIKFINQNSRRNILLSYEPRLENGKTPDFVLDLISENKAGGFTKKRVVFDAKFYSQAFMVKRGGISGVVKELALDKNYSEDERNAVFIFHPVTEALKDAGGPVSPQGWGNVSYLGELKLFDWDNC</sequence>
<evidence type="ECO:0000313" key="3">
    <source>
        <dbReference type="Proteomes" id="UP001595962"/>
    </source>
</evidence>
<accession>A0ABV9JRZ7</accession>
<evidence type="ECO:0000256" key="1">
    <source>
        <dbReference type="SAM" id="Coils"/>
    </source>
</evidence>
<keyword evidence="1" id="KW-0175">Coiled coil</keyword>
<dbReference type="EMBL" id="JBHSGB010000019">
    <property type="protein sequence ID" value="MFC4657019.1"/>
    <property type="molecule type" value="Genomic_DNA"/>
</dbReference>
<reference evidence="3" key="1">
    <citation type="journal article" date="2019" name="Int. J. Syst. Evol. Microbiol.">
        <title>The Global Catalogue of Microorganisms (GCM) 10K type strain sequencing project: providing services to taxonomists for standard genome sequencing and annotation.</title>
        <authorList>
            <consortium name="The Broad Institute Genomics Platform"/>
            <consortium name="The Broad Institute Genome Sequencing Center for Infectious Disease"/>
            <person name="Wu L."/>
            <person name="Ma J."/>
        </authorList>
    </citation>
    <scope>NUCLEOTIDE SEQUENCE [LARGE SCALE GENOMIC DNA]</scope>
    <source>
        <strain evidence="3">DT28</strain>
    </source>
</reference>
<feature type="coiled-coil region" evidence="1">
    <location>
        <begin position="267"/>
        <end position="294"/>
    </location>
</feature>
<organism evidence="2 3">
    <name type="scientific">Rheinheimera marina</name>
    <dbReference type="NCBI Taxonomy" id="1774958"/>
    <lineage>
        <taxon>Bacteria</taxon>
        <taxon>Pseudomonadati</taxon>
        <taxon>Pseudomonadota</taxon>
        <taxon>Gammaproteobacteria</taxon>
        <taxon>Chromatiales</taxon>
        <taxon>Chromatiaceae</taxon>
        <taxon>Rheinheimera</taxon>
    </lineage>
</organism>
<protein>
    <recommendedName>
        <fullName evidence="4">Restriction endonuclease</fullName>
    </recommendedName>
</protein>
<keyword evidence="3" id="KW-1185">Reference proteome</keyword>
<evidence type="ECO:0008006" key="4">
    <source>
        <dbReference type="Google" id="ProtNLM"/>
    </source>
</evidence>
<gene>
    <name evidence="2" type="ORF">ACFO3I_18560</name>
</gene>